<dbReference type="VEuPathDB" id="VectorBase:PHUM581010"/>
<feature type="region of interest" description="Disordered" evidence="1">
    <location>
        <begin position="90"/>
        <end position="136"/>
    </location>
</feature>
<dbReference type="HOGENOM" id="CLU_430435_0_0_1"/>
<dbReference type="KEGG" id="phu:Phum_PHUM581010"/>
<dbReference type="RefSeq" id="XP_002432340.1">
    <property type="nucleotide sequence ID" value="XM_002432295.1"/>
</dbReference>
<dbReference type="InParanoid" id="E0W208"/>
<dbReference type="OMA" id="AVEMFPW"/>
<feature type="compositionally biased region" description="Acidic residues" evidence="1">
    <location>
        <begin position="558"/>
        <end position="569"/>
    </location>
</feature>
<reference evidence="3" key="3">
    <citation type="submission" date="2021-02" db="UniProtKB">
        <authorList>
            <consortium name="EnsemblMetazoa"/>
        </authorList>
    </citation>
    <scope>IDENTIFICATION</scope>
    <source>
        <strain evidence="3">USDA</strain>
    </source>
</reference>
<dbReference type="EMBL" id="DS235873">
    <property type="protein sequence ID" value="EEB19602.1"/>
    <property type="molecule type" value="Genomic_DNA"/>
</dbReference>
<feature type="compositionally biased region" description="Gly residues" evidence="1">
    <location>
        <begin position="98"/>
        <end position="109"/>
    </location>
</feature>
<dbReference type="GeneID" id="8232349"/>
<feature type="compositionally biased region" description="Basic and acidic residues" evidence="1">
    <location>
        <begin position="547"/>
        <end position="557"/>
    </location>
</feature>
<reference evidence="2" key="1">
    <citation type="submission" date="2007-04" db="EMBL/GenBank/DDBJ databases">
        <title>Annotation of Pediculus humanus corporis strain USDA.</title>
        <authorList>
            <person name="Kirkness E."/>
            <person name="Hannick L."/>
            <person name="Hass B."/>
            <person name="Bruggner R."/>
            <person name="Lawson D."/>
            <person name="Bidwell S."/>
            <person name="Joardar V."/>
            <person name="Caler E."/>
            <person name="Walenz B."/>
            <person name="Inman J."/>
            <person name="Schobel S."/>
            <person name="Galinsky K."/>
            <person name="Amedeo P."/>
            <person name="Strausberg R."/>
        </authorList>
    </citation>
    <scope>NUCLEOTIDE SEQUENCE</scope>
    <source>
        <strain evidence="2">USDA</strain>
    </source>
</reference>
<dbReference type="CTD" id="8232349"/>
<dbReference type="AlphaFoldDB" id="E0W208"/>
<protein>
    <submittedName>
        <fullName evidence="2 3">Uncharacterized protein</fullName>
    </submittedName>
</protein>
<gene>
    <name evidence="3" type="primary">8232349</name>
    <name evidence="2" type="ORF">Phum_PHUM581010</name>
</gene>
<dbReference type="Proteomes" id="UP000009046">
    <property type="component" value="Unassembled WGS sequence"/>
</dbReference>
<dbReference type="EMBL" id="AAZO01007070">
    <property type="status" value="NOT_ANNOTATED_CDS"/>
    <property type="molecule type" value="Genomic_DNA"/>
</dbReference>
<sequence length="633" mass="69839">MKPLSFENLRRFVTGGKKKKDRNESSFKRSDSFKRISIKKNYLERGKKHRQQAVEAAVVAAAACANVEATTVKVTKAPINATSSVTKATSGSHIARARGGGGGGGGNGGNCRSSSPGNDRIRTSLVKPATSTEGPDSLVIDYNQWLKGMKTDDCTSKNFSFGKSSPTEEEKPPTPPPRKKTGSLSGTVHSTLEILKLEQSPVPVEKKYHSKSRQPSPTVNKSIDSLISLSPQVSRSSLSPGPSRTDSGLSINLGRVWIDAPLAMAPRSLELPRPAAPPSGMSKEPARIHHSLDSALKESGKTSRRHHHYQSSPMTSPSYYISNLSAVSRTLSSSTTHTNKSRDSSGKDSGFSFSISIPRLTDFTGISANTSGFFRKKKKLTRPKPSVSRDGYFKRTSGATRLVENKLNSVKRSNSKKKRAKRDKGMLRANAMMSKSDEFTVTAYKSSKSLKSLKLEPMIFVTPEKRKPGGCQKKCEFKEIRDCRVFDDLENDMAERRCKNVTKNVEGMTTNERVAGEKAEKNEGNDDDEEEQLYECIIENDCRQPVKEDEVIENKDTDDSDINYTDTDEERGTTFIPLGVSPVPRRKPVRKKKSTKRNVKYVAKPGIHRAQSTLRKSRRSKKGGIDFSLGNPW</sequence>
<evidence type="ECO:0000313" key="3">
    <source>
        <dbReference type="EnsemblMetazoa" id="PHUM581010-PA"/>
    </source>
</evidence>
<keyword evidence="4" id="KW-1185">Reference proteome</keyword>
<feature type="region of interest" description="Disordered" evidence="1">
    <location>
        <begin position="269"/>
        <end position="317"/>
    </location>
</feature>
<reference evidence="2" key="2">
    <citation type="submission" date="2007-04" db="EMBL/GenBank/DDBJ databases">
        <title>The genome of the human body louse.</title>
        <authorList>
            <consortium name="The Human Body Louse Genome Consortium"/>
            <person name="Kirkness E."/>
            <person name="Walenz B."/>
            <person name="Hass B."/>
            <person name="Bruggner R."/>
            <person name="Strausberg R."/>
        </authorList>
    </citation>
    <scope>NUCLEOTIDE SEQUENCE</scope>
    <source>
        <strain evidence="2">USDA</strain>
    </source>
</reference>
<feature type="compositionally biased region" description="Basic and acidic residues" evidence="1">
    <location>
        <begin position="284"/>
        <end position="301"/>
    </location>
</feature>
<feature type="region of interest" description="Disordered" evidence="1">
    <location>
        <begin position="547"/>
        <end position="633"/>
    </location>
</feature>
<feature type="compositionally biased region" description="Low complexity" evidence="1">
    <location>
        <begin position="225"/>
        <end position="239"/>
    </location>
</feature>
<feature type="compositionally biased region" description="Polar residues" evidence="1">
    <location>
        <begin position="240"/>
        <end position="249"/>
    </location>
</feature>
<evidence type="ECO:0000313" key="2">
    <source>
        <dbReference type="EMBL" id="EEB19602.1"/>
    </source>
</evidence>
<feature type="region of interest" description="Disordered" evidence="1">
    <location>
        <begin position="157"/>
        <end position="249"/>
    </location>
</feature>
<dbReference type="eggNOG" id="ENOG502SB3H">
    <property type="taxonomic scope" value="Eukaryota"/>
</dbReference>
<evidence type="ECO:0000256" key="1">
    <source>
        <dbReference type="SAM" id="MobiDB-lite"/>
    </source>
</evidence>
<feature type="compositionally biased region" description="Basic residues" evidence="1">
    <location>
        <begin position="584"/>
        <end position="599"/>
    </location>
</feature>
<evidence type="ECO:0000313" key="4">
    <source>
        <dbReference type="Proteomes" id="UP000009046"/>
    </source>
</evidence>
<organism>
    <name type="scientific">Pediculus humanus subsp. corporis</name>
    <name type="common">Body louse</name>
    <dbReference type="NCBI Taxonomy" id="121224"/>
    <lineage>
        <taxon>Eukaryota</taxon>
        <taxon>Metazoa</taxon>
        <taxon>Ecdysozoa</taxon>
        <taxon>Arthropoda</taxon>
        <taxon>Hexapoda</taxon>
        <taxon>Insecta</taxon>
        <taxon>Pterygota</taxon>
        <taxon>Neoptera</taxon>
        <taxon>Paraneoptera</taxon>
        <taxon>Psocodea</taxon>
        <taxon>Troctomorpha</taxon>
        <taxon>Phthiraptera</taxon>
        <taxon>Anoplura</taxon>
        <taxon>Pediculidae</taxon>
        <taxon>Pediculus</taxon>
    </lineage>
</organism>
<feature type="compositionally biased region" description="Polar residues" evidence="1">
    <location>
        <begin position="213"/>
        <end position="223"/>
    </location>
</feature>
<name>E0W208_PEDHC</name>
<proteinExistence type="predicted"/>
<dbReference type="OrthoDB" id="69964at2759"/>
<accession>E0W208</accession>
<dbReference type="EnsemblMetazoa" id="PHUM581010-RA">
    <property type="protein sequence ID" value="PHUM581010-PA"/>
    <property type="gene ID" value="PHUM581010"/>
</dbReference>
<dbReference type="STRING" id="121224.E0W208"/>